<gene>
    <name evidence="2" type="ORF">ERS514851_01658</name>
</gene>
<keyword evidence="1" id="KW-0472">Membrane</keyword>
<sequence length="83" mass="9462">MIFAIAFFSFFNPRSETLVTIIDPAFRIWEQISKFFGQIFKTGQALKKFSSCLSSLLGCGFGIFVCFFGGLSQIFHYLFSFLC</sequence>
<dbReference type="EMBL" id="FFEF01000023">
    <property type="protein sequence ID" value="CWU24620.1"/>
    <property type="molecule type" value="Genomic_DNA"/>
</dbReference>
<proteinExistence type="predicted"/>
<reference evidence="2 3" key="1">
    <citation type="submission" date="2016-02" db="EMBL/GenBank/DDBJ databases">
        <authorList>
            <consortium name="Pathogen Informatics"/>
        </authorList>
    </citation>
    <scope>NUCLEOTIDE SEQUENCE [LARGE SCALE GENOMIC DNA]</scope>
    <source>
        <strain evidence="2 3">2842STDY5881531</strain>
    </source>
</reference>
<keyword evidence="1" id="KW-0812">Transmembrane</keyword>
<evidence type="ECO:0000313" key="3">
    <source>
        <dbReference type="Proteomes" id="UP000069876"/>
    </source>
</evidence>
<accession>A0AAD2KP51</accession>
<name>A0AAD2KP51_NEIME</name>
<evidence type="ECO:0000313" key="2">
    <source>
        <dbReference type="EMBL" id="CWU24620.1"/>
    </source>
</evidence>
<dbReference type="AlphaFoldDB" id="A0AAD2KP51"/>
<comment type="caution">
    <text evidence="2">The sequence shown here is derived from an EMBL/GenBank/DDBJ whole genome shotgun (WGS) entry which is preliminary data.</text>
</comment>
<protein>
    <submittedName>
        <fullName evidence="2">Uncharacterized protein</fullName>
    </submittedName>
</protein>
<evidence type="ECO:0000256" key="1">
    <source>
        <dbReference type="SAM" id="Phobius"/>
    </source>
</evidence>
<keyword evidence="1" id="KW-1133">Transmembrane helix</keyword>
<feature type="transmembrane region" description="Helical" evidence="1">
    <location>
        <begin position="56"/>
        <end position="79"/>
    </location>
</feature>
<organism evidence="2 3">
    <name type="scientific">Neisseria meningitidis</name>
    <dbReference type="NCBI Taxonomy" id="487"/>
    <lineage>
        <taxon>Bacteria</taxon>
        <taxon>Pseudomonadati</taxon>
        <taxon>Pseudomonadota</taxon>
        <taxon>Betaproteobacteria</taxon>
        <taxon>Neisseriales</taxon>
        <taxon>Neisseriaceae</taxon>
        <taxon>Neisseria</taxon>
    </lineage>
</organism>
<dbReference type="Proteomes" id="UP000069876">
    <property type="component" value="Unassembled WGS sequence"/>
</dbReference>